<dbReference type="AlphaFoldDB" id="M5G8K7"/>
<feature type="region of interest" description="Disordered" evidence="1">
    <location>
        <begin position="244"/>
        <end position="273"/>
    </location>
</feature>
<organism evidence="2 3">
    <name type="scientific">Dacryopinax primogenitus (strain DJM 731)</name>
    <name type="common">Brown rot fungus</name>
    <dbReference type="NCBI Taxonomy" id="1858805"/>
    <lineage>
        <taxon>Eukaryota</taxon>
        <taxon>Fungi</taxon>
        <taxon>Dikarya</taxon>
        <taxon>Basidiomycota</taxon>
        <taxon>Agaricomycotina</taxon>
        <taxon>Dacrymycetes</taxon>
        <taxon>Dacrymycetales</taxon>
        <taxon>Dacrymycetaceae</taxon>
        <taxon>Dacryopinax</taxon>
    </lineage>
</organism>
<accession>M5G8K7</accession>
<proteinExistence type="predicted"/>
<dbReference type="OrthoDB" id="3419411at2759"/>
<dbReference type="GeneID" id="63686322"/>
<evidence type="ECO:0000313" key="2">
    <source>
        <dbReference type="EMBL" id="EJU00103.1"/>
    </source>
</evidence>
<protein>
    <submittedName>
        <fullName evidence="2">Uncharacterized protein</fullName>
    </submittedName>
</protein>
<keyword evidence="3" id="KW-1185">Reference proteome</keyword>
<dbReference type="HOGENOM" id="CLU_029462_0_0_1"/>
<name>M5G8K7_DACPD</name>
<evidence type="ECO:0000313" key="3">
    <source>
        <dbReference type="Proteomes" id="UP000030653"/>
    </source>
</evidence>
<reference evidence="2 3" key="1">
    <citation type="journal article" date="2012" name="Science">
        <title>The Paleozoic origin of enzymatic lignin decomposition reconstructed from 31 fungal genomes.</title>
        <authorList>
            <person name="Floudas D."/>
            <person name="Binder M."/>
            <person name="Riley R."/>
            <person name="Barry K."/>
            <person name="Blanchette R.A."/>
            <person name="Henrissat B."/>
            <person name="Martinez A.T."/>
            <person name="Otillar R."/>
            <person name="Spatafora J.W."/>
            <person name="Yadav J.S."/>
            <person name="Aerts A."/>
            <person name="Benoit I."/>
            <person name="Boyd A."/>
            <person name="Carlson A."/>
            <person name="Copeland A."/>
            <person name="Coutinho P.M."/>
            <person name="de Vries R.P."/>
            <person name="Ferreira P."/>
            <person name="Findley K."/>
            <person name="Foster B."/>
            <person name="Gaskell J."/>
            <person name="Glotzer D."/>
            <person name="Gorecki P."/>
            <person name="Heitman J."/>
            <person name="Hesse C."/>
            <person name="Hori C."/>
            <person name="Igarashi K."/>
            <person name="Jurgens J.A."/>
            <person name="Kallen N."/>
            <person name="Kersten P."/>
            <person name="Kohler A."/>
            <person name="Kuees U."/>
            <person name="Kumar T.K.A."/>
            <person name="Kuo A."/>
            <person name="LaButti K."/>
            <person name="Larrondo L.F."/>
            <person name="Lindquist E."/>
            <person name="Ling A."/>
            <person name="Lombard V."/>
            <person name="Lucas S."/>
            <person name="Lundell T."/>
            <person name="Martin R."/>
            <person name="McLaughlin D.J."/>
            <person name="Morgenstern I."/>
            <person name="Morin E."/>
            <person name="Murat C."/>
            <person name="Nagy L.G."/>
            <person name="Nolan M."/>
            <person name="Ohm R.A."/>
            <person name="Patyshakuliyeva A."/>
            <person name="Rokas A."/>
            <person name="Ruiz-Duenas F.J."/>
            <person name="Sabat G."/>
            <person name="Salamov A."/>
            <person name="Samejima M."/>
            <person name="Schmutz J."/>
            <person name="Slot J.C."/>
            <person name="St John F."/>
            <person name="Stenlid J."/>
            <person name="Sun H."/>
            <person name="Sun S."/>
            <person name="Syed K."/>
            <person name="Tsang A."/>
            <person name="Wiebenga A."/>
            <person name="Young D."/>
            <person name="Pisabarro A."/>
            <person name="Eastwood D.C."/>
            <person name="Martin F."/>
            <person name="Cullen D."/>
            <person name="Grigoriev I.V."/>
            <person name="Hibbett D.S."/>
        </authorList>
    </citation>
    <scope>NUCLEOTIDE SEQUENCE [LARGE SCALE GENOMIC DNA]</scope>
    <source>
        <strain evidence="2 3">DJM-731 SS1</strain>
    </source>
</reference>
<feature type="compositionally biased region" description="Basic and acidic residues" evidence="1">
    <location>
        <begin position="244"/>
        <end position="253"/>
    </location>
</feature>
<evidence type="ECO:0000256" key="1">
    <source>
        <dbReference type="SAM" id="MobiDB-lite"/>
    </source>
</evidence>
<dbReference type="EMBL" id="JH795868">
    <property type="protein sequence ID" value="EJU00103.1"/>
    <property type="molecule type" value="Genomic_DNA"/>
</dbReference>
<sequence length="463" mass="51427">MDTCATTNAVTAQSYTLLSDLVTPGWNNSTMWSKVASSTPITTTTNQPVNFNDTSLVLPSGVDNLQAVIKDLHNITSEPTSLVLATDPLPEKYHTLKQKARQLELSESSHDDLTQEMFNKTRDSAYLEGIENEAEEEEEEDKSGKSAHPLFLDNLTYILSTSHVKEIPVLLKSASTFIEMVQQWQCSTHKEEMKAEQTYTCLEGTWKKQCCKAAELGAKAPNKPKRPAPIMVYIILSNTSSIAQDDKSKDKVKGKGKGKNPKKSNSPHTSLEEQRKGLYGQADIVLPGGVHWDPSDQDWSFWNLALSRKVPNVTETEPPGNIMDKWITISETCQSEGPLCQATCPLKCQAVDLYLLLGQDLCGPPLDGIDVSIPSPLLKEWLEKSVDGNPQWNSDQHNFSQYLDAFIKAGLYHLGELAAVGSMDKLLDTYHLSKPKERMLCGTAVVLLNYARVDFKQLCHQAR</sequence>
<dbReference type="Proteomes" id="UP000030653">
    <property type="component" value="Unassembled WGS sequence"/>
</dbReference>
<gene>
    <name evidence="2" type="ORF">DACRYDRAFT_17145</name>
</gene>
<dbReference type="RefSeq" id="XP_040627000.1">
    <property type="nucleotide sequence ID" value="XM_040771260.1"/>
</dbReference>